<dbReference type="EMBL" id="CP011127">
    <property type="protein sequence ID" value="AMU86078.1"/>
    <property type="molecule type" value="Genomic_DNA"/>
</dbReference>
<dbReference type="InterPro" id="IPR002808">
    <property type="entry name" value="AdoCbi_amidolase"/>
</dbReference>
<dbReference type="Proteomes" id="UP000076394">
    <property type="component" value="Chromosome"/>
</dbReference>
<evidence type="ECO:0000313" key="1">
    <source>
        <dbReference type="EMBL" id="AMU86078.1"/>
    </source>
</evidence>
<protein>
    <submittedName>
        <fullName evidence="1">Adenosylcobinamide amidohydrolase</fullName>
    </submittedName>
</protein>
<dbReference type="PANTHER" id="PTHR35336">
    <property type="entry name" value="ADENOSYLCOBINAMIDE AMIDOHYDROLASE"/>
    <property type="match status" value="1"/>
</dbReference>
<evidence type="ECO:0000313" key="2">
    <source>
        <dbReference type="Proteomes" id="UP000076394"/>
    </source>
</evidence>
<dbReference type="RefSeq" id="WP_034376780.1">
    <property type="nucleotide sequence ID" value="NZ_AP024514.1"/>
</dbReference>
<accession>A0A142V8H8</accession>
<dbReference type="InterPro" id="IPR052209">
    <property type="entry name" value="CbiZ"/>
</dbReference>
<dbReference type="GO" id="GO:0016787">
    <property type="term" value="F:hydrolase activity"/>
    <property type="evidence" value="ECO:0007669"/>
    <property type="project" value="UniProtKB-KW"/>
</dbReference>
<reference evidence="1 2" key="1">
    <citation type="submission" date="2015-03" db="EMBL/GenBank/DDBJ databases">
        <title>Genomic characterization of Dehalococcoides mccartyi strain 11a5, an unusal plasmid-containing chloroethene dechlorinator.</title>
        <authorList>
            <person name="Zhao S."/>
            <person name="Ding C."/>
            <person name="He J."/>
        </authorList>
    </citation>
    <scope>NUCLEOTIDE SEQUENCE [LARGE SCALE GENOMIC DNA]</scope>
    <source>
        <strain evidence="1 2">11a5</strain>
    </source>
</reference>
<organism evidence="1 2">
    <name type="scientific">Dehalococcoides mccartyi</name>
    <dbReference type="NCBI Taxonomy" id="61435"/>
    <lineage>
        <taxon>Bacteria</taxon>
        <taxon>Bacillati</taxon>
        <taxon>Chloroflexota</taxon>
        <taxon>Dehalococcoidia</taxon>
        <taxon>Dehalococcoidales</taxon>
        <taxon>Dehalococcoidaceae</taxon>
        <taxon>Dehalococcoides</taxon>
    </lineage>
</organism>
<dbReference type="PANTHER" id="PTHR35336:SF5">
    <property type="entry name" value="ADENOSYLCOBINAMIDE AMIDOHYDROLASE"/>
    <property type="match status" value="1"/>
</dbReference>
<name>A0A142V8H8_9CHLR</name>
<dbReference type="OrthoDB" id="165289at2"/>
<sequence>MAIIKARDVCKLPGIKAEVLDTQVWDTRANALVIHLDESRPCLSGTDGYNDIGLICNCYLPKDLCDYLHYSHKDYGDYLNDLKKEIASFYSVNTKEISMISTGVDMAELSYAFESYDKLWVCAWVTAGFKHNAMRIGVDKACGIEIEGEYQPCGTINIIAASNAKLDSATMASSFITITEAKIVALQDLDIHSSFNPKLQATGTGTDQIVVISGNDFVCRYAGGHTRLGELLAKAVTSACKKAFNLQLAKDPNYHFVSEQ</sequence>
<proteinExistence type="predicted"/>
<keyword evidence="1" id="KW-0378">Hydrolase</keyword>
<dbReference type="PATRIC" id="fig|61435.8.peg.247"/>
<dbReference type="AlphaFoldDB" id="A0A142V8H8"/>
<dbReference type="Pfam" id="PF01955">
    <property type="entry name" value="CbiZ"/>
    <property type="match status" value="1"/>
</dbReference>
<gene>
    <name evidence="1" type="primary">cbiZ</name>
    <name evidence="1" type="ORF">Dm11a5_0247</name>
</gene>